<dbReference type="EMBL" id="JBHUEN010000006">
    <property type="protein sequence ID" value="MFD1880658.1"/>
    <property type="molecule type" value="Genomic_DNA"/>
</dbReference>
<dbReference type="Proteomes" id="UP001597213">
    <property type="component" value="Unassembled WGS sequence"/>
</dbReference>
<reference evidence="2" key="1">
    <citation type="journal article" date="2019" name="Int. J. Syst. Evol. Microbiol.">
        <title>The Global Catalogue of Microorganisms (GCM) 10K type strain sequencing project: providing services to taxonomists for standard genome sequencing and annotation.</title>
        <authorList>
            <consortium name="The Broad Institute Genomics Platform"/>
            <consortium name="The Broad Institute Genome Sequencing Center for Infectious Disease"/>
            <person name="Wu L."/>
            <person name="Ma J."/>
        </authorList>
    </citation>
    <scope>NUCLEOTIDE SEQUENCE [LARGE SCALE GENOMIC DNA]</scope>
    <source>
        <strain evidence="2">CCUG 56029</strain>
    </source>
</reference>
<sequence length="85" mass="9163">MSVIVLHGSRMVNRQAAHEELVNAFGLTDGAHLTLLTLAEALRALPSGTRVIWQGYGAAVDMLGDYADRIEAVLTKADNLDLETD</sequence>
<organism evidence="1 2">
    <name type="scientific">Paracoccus pacificus</name>
    <dbReference type="NCBI Taxonomy" id="1463598"/>
    <lineage>
        <taxon>Bacteria</taxon>
        <taxon>Pseudomonadati</taxon>
        <taxon>Pseudomonadota</taxon>
        <taxon>Alphaproteobacteria</taxon>
        <taxon>Rhodobacterales</taxon>
        <taxon>Paracoccaceae</taxon>
        <taxon>Paracoccus</taxon>
    </lineage>
</organism>
<dbReference type="InterPro" id="IPR035905">
    <property type="entry name" value="Barstar-like_sf"/>
</dbReference>
<evidence type="ECO:0000313" key="1">
    <source>
        <dbReference type="EMBL" id="MFD1880658.1"/>
    </source>
</evidence>
<protein>
    <submittedName>
        <fullName evidence="1">Uncharacterized protein</fullName>
    </submittedName>
</protein>
<keyword evidence="2" id="KW-1185">Reference proteome</keyword>
<comment type="caution">
    <text evidence="1">The sequence shown here is derived from an EMBL/GenBank/DDBJ whole genome shotgun (WGS) entry which is preliminary data.</text>
</comment>
<name>A0ABW4R3V5_9RHOB</name>
<accession>A0ABW4R3V5</accession>
<evidence type="ECO:0000313" key="2">
    <source>
        <dbReference type="Proteomes" id="UP001597213"/>
    </source>
</evidence>
<gene>
    <name evidence="1" type="ORF">ACFSCT_02875</name>
</gene>
<proteinExistence type="predicted"/>
<dbReference type="RefSeq" id="WP_379140002.1">
    <property type="nucleotide sequence ID" value="NZ_JBHUEN010000006.1"/>
</dbReference>
<dbReference type="Gene3D" id="3.30.370.10">
    <property type="entry name" value="Barstar-like"/>
    <property type="match status" value="1"/>
</dbReference>